<dbReference type="EMBL" id="CP123529">
    <property type="protein sequence ID" value="WGM08649.1"/>
    <property type="molecule type" value="Genomic_DNA"/>
</dbReference>
<name>A0ABY8NYA4_9GAMM</name>
<evidence type="ECO:0000313" key="1">
    <source>
        <dbReference type="EMBL" id="WGM08649.1"/>
    </source>
</evidence>
<organism evidence="1 2">
    <name type="scientific">Arsenophonus nasoniae</name>
    <name type="common">son-killer infecting Nasonia vitripennis</name>
    <dbReference type="NCBI Taxonomy" id="638"/>
    <lineage>
        <taxon>Bacteria</taxon>
        <taxon>Pseudomonadati</taxon>
        <taxon>Pseudomonadota</taxon>
        <taxon>Gammaproteobacteria</taxon>
        <taxon>Enterobacterales</taxon>
        <taxon>Morganellaceae</taxon>
        <taxon>Arsenophonus</taxon>
    </lineage>
</organism>
<geneLocation type="plasmid" evidence="1 2">
    <name>paNv_CAN6</name>
</geneLocation>
<protein>
    <submittedName>
        <fullName evidence="1">Uncharacterized protein</fullName>
    </submittedName>
</protein>
<proteinExistence type="predicted"/>
<evidence type="ECO:0000313" key="2">
    <source>
        <dbReference type="Proteomes" id="UP001177592"/>
    </source>
</evidence>
<keyword evidence="2" id="KW-1185">Reference proteome</keyword>
<sequence length="83" mass="9121">MKSETSLIMTKNGDFSVRIFSNKVTISGASLFKPRKSTILALALISPSLSTKPEGTALLKKNLIISEFMLHPQYYEGTRSDGL</sequence>
<reference evidence="1" key="1">
    <citation type="submission" date="2023-04" db="EMBL/GenBank/DDBJ databases">
        <title>Genome dynamics across the evolutionary transition to endosymbiosis.</title>
        <authorList>
            <person name="Siozios S."/>
            <person name="Nadal-Jimenez P."/>
            <person name="Azagi T."/>
            <person name="Sprong H."/>
            <person name="Frost C.L."/>
            <person name="Parratt S.R."/>
            <person name="Taylor G."/>
            <person name="Brettell L."/>
            <person name="Lew K.C."/>
            <person name="Croft L."/>
            <person name="King K.C."/>
            <person name="Brockhurst M.A."/>
            <person name="Hypsa V."/>
            <person name="Novakova E."/>
            <person name="Darby A.C."/>
            <person name="Hurst G.D.D."/>
        </authorList>
    </citation>
    <scope>NUCLEOTIDE SEQUENCE</scope>
    <source>
        <strain evidence="1">ANv_CAN</strain>
        <plasmid evidence="1">paNv_CAN6</plasmid>
    </source>
</reference>
<accession>A0ABY8NYA4</accession>
<dbReference type="RefSeq" id="WP_155847009.1">
    <property type="nucleotide sequence ID" value="NZ_CP123529.1"/>
</dbReference>
<gene>
    <name evidence="1" type="ORF">QE258_25465</name>
</gene>
<dbReference type="Proteomes" id="UP001177592">
    <property type="component" value="Plasmid paNv_CAN6"/>
</dbReference>
<keyword evidence="1" id="KW-0614">Plasmid</keyword>